<dbReference type="Pfam" id="PF03739">
    <property type="entry name" value="LptF_LptG"/>
    <property type="match status" value="1"/>
</dbReference>
<dbReference type="NCBIfam" id="TIGR04407">
    <property type="entry name" value="LptF_YjgP"/>
    <property type="match status" value="1"/>
</dbReference>
<feature type="transmembrane region" description="Helical" evidence="6">
    <location>
        <begin position="359"/>
        <end position="381"/>
    </location>
</feature>
<dbReference type="PANTHER" id="PTHR33529:SF6">
    <property type="entry name" value="YJGP_YJGQ FAMILY PERMEASE"/>
    <property type="match status" value="1"/>
</dbReference>
<feature type="transmembrane region" description="Helical" evidence="6">
    <location>
        <begin position="70"/>
        <end position="96"/>
    </location>
</feature>
<evidence type="ECO:0000313" key="7">
    <source>
        <dbReference type="EMBL" id="CBX29225.1"/>
    </source>
</evidence>
<accession>E1YF81</accession>
<keyword evidence="4 6" id="KW-1133">Transmembrane helix</keyword>
<keyword evidence="3 6" id="KW-0812">Transmembrane</keyword>
<keyword evidence="5 6" id="KW-0472">Membrane</keyword>
<gene>
    <name evidence="7" type="ORF">N47_J02060</name>
</gene>
<dbReference type="InterPro" id="IPR005495">
    <property type="entry name" value="LptG/LptF_permease"/>
</dbReference>
<comment type="subcellular location">
    <subcellularLocation>
        <location evidence="1">Cell membrane</location>
        <topology evidence="1">Multi-pass membrane protein</topology>
    </subcellularLocation>
</comment>
<dbReference type="GO" id="GO:0015920">
    <property type="term" value="P:lipopolysaccharide transport"/>
    <property type="evidence" value="ECO:0007669"/>
    <property type="project" value="TreeGrafter"/>
</dbReference>
<proteinExistence type="predicted"/>
<dbReference type="GO" id="GO:0055085">
    <property type="term" value="P:transmembrane transport"/>
    <property type="evidence" value="ECO:0007669"/>
    <property type="project" value="InterPro"/>
</dbReference>
<name>E1YF81_9BACT</name>
<evidence type="ECO:0000256" key="5">
    <source>
        <dbReference type="ARBA" id="ARBA00023136"/>
    </source>
</evidence>
<feature type="transmembrane region" description="Helical" evidence="6">
    <location>
        <begin position="304"/>
        <end position="324"/>
    </location>
</feature>
<dbReference type="AlphaFoldDB" id="E1YF81"/>
<dbReference type="GO" id="GO:0043190">
    <property type="term" value="C:ATP-binding cassette (ABC) transporter complex"/>
    <property type="evidence" value="ECO:0007669"/>
    <property type="project" value="InterPro"/>
</dbReference>
<dbReference type="InterPro" id="IPR030922">
    <property type="entry name" value="LptF"/>
</dbReference>
<evidence type="ECO:0000256" key="4">
    <source>
        <dbReference type="ARBA" id="ARBA00022989"/>
    </source>
</evidence>
<evidence type="ECO:0000256" key="2">
    <source>
        <dbReference type="ARBA" id="ARBA00022475"/>
    </source>
</evidence>
<dbReference type="EMBL" id="FR695872">
    <property type="protein sequence ID" value="CBX29225.1"/>
    <property type="molecule type" value="Genomic_DNA"/>
</dbReference>
<reference evidence="7" key="1">
    <citation type="journal article" date="2011" name="Environ. Microbiol.">
        <title>Genomic insights into the metabolic potential of the polycyclic aromatic hydrocarbon degrading sulfate-reducing Deltaproteobacterium N47.</title>
        <authorList>
            <person name="Bergmann F."/>
            <person name="Selesi D."/>
            <person name="Weinmaier T."/>
            <person name="Tischler P."/>
            <person name="Rattei T."/>
            <person name="Meckenstock R.U."/>
        </authorList>
    </citation>
    <scope>NUCLEOTIDE SEQUENCE</scope>
</reference>
<feature type="transmembrane region" description="Helical" evidence="6">
    <location>
        <begin position="331"/>
        <end position="353"/>
    </location>
</feature>
<evidence type="ECO:0000256" key="3">
    <source>
        <dbReference type="ARBA" id="ARBA00022692"/>
    </source>
</evidence>
<keyword evidence="2" id="KW-1003">Cell membrane</keyword>
<evidence type="ECO:0000256" key="1">
    <source>
        <dbReference type="ARBA" id="ARBA00004651"/>
    </source>
</evidence>
<protein>
    <submittedName>
        <fullName evidence="7">Uncharacterized protein</fullName>
    </submittedName>
</protein>
<feature type="transmembrane region" description="Helical" evidence="6">
    <location>
        <begin position="34"/>
        <end position="58"/>
    </location>
</feature>
<evidence type="ECO:0000256" key="6">
    <source>
        <dbReference type="SAM" id="Phobius"/>
    </source>
</evidence>
<dbReference type="PANTHER" id="PTHR33529">
    <property type="entry name" value="SLR0882 PROTEIN-RELATED"/>
    <property type="match status" value="1"/>
</dbReference>
<feature type="transmembrane region" description="Helical" evidence="6">
    <location>
        <begin position="117"/>
        <end position="140"/>
    </location>
</feature>
<organism evidence="7">
    <name type="scientific">uncultured Desulfobacterium sp</name>
    <dbReference type="NCBI Taxonomy" id="201089"/>
    <lineage>
        <taxon>Bacteria</taxon>
        <taxon>Pseudomonadati</taxon>
        <taxon>Thermodesulfobacteriota</taxon>
        <taxon>Desulfobacteria</taxon>
        <taxon>Desulfobacterales</taxon>
        <taxon>Desulfobacteriaceae</taxon>
        <taxon>Desulfobacterium</taxon>
        <taxon>environmental samples</taxon>
    </lineage>
</organism>
<sequence>MLQTIPDAVRNRRHKMKINTIVSRYLFKEILSPFAINTLFFTFLFLMAKILFITNLVVNYNMSLPKIGLMLLYIIPNFLVFVIPMSVMMAILLTFLRFSSDNEIIALKTGGISIYGLLPPVLIFCFIGCILTFLISLYAIPWGRLSIEKLTMEIAQSNFEIGLKERTFNDNFKDIMLYVNKVDLKKDELIDVFVEDGRSEDMASTIIAPKGVLLFEENRLSFRLRLYDGVINQVNTKNKSVNSIGFDTYDINLDLKNAFSEMEKTGQRKNEKKMYFYELLDYIDSFKIKNSRYYNALFELHKKFSVPFACFVLGILSVALGTQLKSATRSFGLGLGLIFFLLYYLILSVGYALGETGFYPPFIGMWAPNILIGSIGIYLFIRTANERPINFSAIKDLLTRLKSYFIKAC</sequence>